<dbReference type="Pfam" id="PF21983">
    <property type="entry name" value="NikA-like"/>
    <property type="match status" value="1"/>
</dbReference>
<dbReference type="EMBL" id="VFRQ01000020">
    <property type="protein sequence ID" value="TPE39709.1"/>
    <property type="molecule type" value="Genomic_DNA"/>
</dbReference>
<dbReference type="OrthoDB" id="3268254at2"/>
<name>A0A501VPW5_9BACT</name>
<keyword evidence="2" id="KW-1185">Reference proteome</keyword>
<sequence length="124" mass="13981">MKKQTKQPGKPWKPVSRAHGKLAKTCLTQTEKLLLQAKARSAGMSESEWLRAAVKQRVVVARLTPGEATFVRHLIRLWHYVRQLRQLAPGPGSAELESACQGAETEINHLLMYLDGDDRESQHE</sequence>
<dbReference type="Proteomes" id="UP000316727">
    <property type="component" value="Unassembled WGS sequence"/>
</dbReference>
<evidence type="ECO:0000313" key="2">
    <source>
        <dbReference type="Proteomes" id="UP000316727"/>
    </source>
</evidence>
<dbReference type="RefSeq" id="WP_140624203.1">
    <property type="nucleotide sequence ID" value="NZ_VFRQ01000020.1"/>
</dbReference>
<dbReference type="AlphaFoldDB" id="A0A501VPW5"/>
<reference evidence="1 2" key="1">
    <citation type="submission" date="2019-06" db="EMBL/GenBank/DDBJ databases">
        <title>A novel bacterium of genus Pontibacter, isolated from marine sediment.</title>
        <authorList>
            <person name="Huang H."/>
            <person name="Mo K."/>
            <person name="Hu Y."/>
        </authorList>
    </citation>
    <scope>NUCLEOTIDE SEQUENCE [LARGE SCALE GENOMIC DNA]</scope>
    <source>
        <strain evidence="1 2">HB172049</strain>
    </source>
</reference>
<evidence type="ECO:0008006" key="3">
    <source>
        <dbReference type="Google" id="ProtNLM"/>
    </source>
</evidence>
<comment type="caution">
    <text evidence="1">The sequence shown here is derived from an EMBL/GenBank/DDBJ whole genome shotgun (WGS) entry which is preliminary data.</text>
</comment>
<protein>
    <recommendedName>
        <fullName evidence="3">Mobilization protein</fullName>
    </recommendedName>
</protein>
<dbReference type="InterPro" id="IPR053842">
    <property type="entry name" value="NikA-like"/>
</dbReference>
<accession>A0A501VPW5</accession>
<proteinExistence type="predicted"/>
<evidence type="ECO:0000313" key="1">
    <source>
        <dbReference type="EMBL" id="TPE39709.1"/>
    </source>
</evidence>
<organism evidence="1 2">
    <name type="scientific">Pontibacter mangrovi</name>
    <dbReference type="NCBI Taxonomy" id="2589816"/>
    <lineage>
        <taxon>Bacteria</taxon>
        <taxon>Pseudomonadati</taxon>
        <taxon>Bacteroidota</taxon>
        <taxon>Cytophagia</taxon>
        <taxon>Cytophagales</taxon>
        <taxon>Hymenobacteraceae</taxon>
        <taxon>Pontibacter</taxon>
    </lineage>
</organism>
<gene>
    <name evidence="1" type="ORF">FJM65_20705</name>
</gene>